<dbReference type="OrthoDB" id="9806724at2"/>
<keyword evidence="11" id="KW-1185">Reference proteome</keyword>
<dbReference type="Pfam" id="PF04205">
    <property type="entry name" value="FMN_bind"/>
    <property type="match status" value="1"/>
</dbReference>
<sequence length="639" mass="68348">MKREIKLMSILITILLIISLAACSNQNTNSANTSSPKMKAGEYIVEVNGFKPMKVKVTLSDTSIKAVEVVSHSETPNVSDVALKEIPKNIIEKQSIGIDTISGATMTSSAIISAVTLAIEKAGGQSSEFNIKNVADGSDSINSRPPMGTKDLPQTWDLTYDVVVVGGGFAGLAAAYETSTLGAETLLIDKMPVLGGNSQINGGVYASYTSKIADELYKKLNLTPDSAQKHIEDTIKGGDYMNDTKLVKNLVYGAPYFLNLMLDNGLEVRESITRPGGHYGYRTYTTKNGIGADIVAVQKKILADTSTTVMLNTEMVQIYRETTGEQRVIGIKVKTKDGLMSVKANKGVILATGGFGGNVEMRSKHVPGLTADIPTTNHVGATGEGIIMAQEIGANTTQMSYIQLYPFADPNNGVLDATAVIPFSGPSSGIVYVDVNGKRYVNEGERRDVCSRAAQESGGFPTFSIFGQEIVEKGGFISETQLSSGIESDRIFKASTLEELVSIINTHQYKGQSISMSAQTLVSTIKNHNSYVEAGKDPEFNKKIDKGVMLKIDKGPYYAIPQWPSVHHTMGGLTINERTEVQDIWGEIIPGFYAAGEVVGGVHGTNRLGSNAIPDAAVHGIIAGRVAVNGTVPDFIPKE</sequence>
<dbReference type="AlphaFoldDB" id="A0A4R2TEV8"/>
<comment type="catalytic activity">
    <reaction evidence="7 8">
        <text>dihydrourocanate + A = urocanate + AH2</text>
        <dbReference type="Rhea" id="RHEA:36059"/>
        <dbReference type="ChEBI" id="CHEBI:13193"/>
        <dbReference type="ChEBI" id="CHEBI:17499"/>
        <dbReference type="ChEBI" id="CHEBI:27247"/>
        <dbReference type="ChEBI" id="CHEBI:72991"/>
        <dbReference type="EC" id="1.3.99.33"/>
    </reaction>
</comment>
<comment type="cofactor">
    <cofactor evidence="8">
        <name>FMN</name>
        <dbReference type="ChEBI" id="CHEBI:58210"/>
    </cofactor>
    <text evidence="8">Binds 1 or 2 FMN covalently per subunit.</text>
</comment>
<feature type="domain" description="FMN-binding" evidence="9">
    <location>
        <begin position="49"/>
        <end position="122"/>
    </location>
</feature>
<dbReference type="SUPFAM" id="SSF51905">
    <property type="entry name" value="FAD/NAD(P)-binding domain"/>
    <property type="match status" value="1"/>
</dbReference>
<keyword evidence="4 8" id="KW-0285">Flavoprotein</keyword>
<comment type="cofactor">
    <cofactor evidence="8">
        <name>FAD</name>
        <dbReference type="ChEBI" id="CHEBI:57692"/>
    </cofactor>
    <text evidence="8">Binds 1 FAD per subunit.</text>
</comment>
<evidence type="ECO:0000256" key="6">
    <source>
        <dbReference type="ARBA" id="ARBA00023002"/>
    </source>
</evidence>
<dbReference type="RefSeq" id="WP_132848670.1">
    <property type="nucleotide sequence ID" value="NZ_CP058648.1"/>
</dbReference>
<evidence type="ECO:0000256" key="8">
    <source>
        <dbReference type="RuleBase" id="RU366062"/>
    </source>
</evidence>
<dbReference type="InterPro" id="IPR036188">
    <property type="entry name" value="FAD/NAD-bd_sf"/>
</dbReference>
<evidence type="ECO:0000313" key="10">
    <source>
        <dbReference type="EMBL" id="TCQ01878.1"/>
    </source>
</evidence>
<dbReference type="SUPFAM" id="SSF56425">
    <property type="entry name" value="Succinate dehydrogenase/fumarate reductase flavoprotein, catalytic domain"/>
    <property type="match status" value="1"/>
</dbReference>
<dbReference type="InterPro" id="IPR050315">
    <property type="entry name" value="FAD-oxidoreductase_2"/>
</dbReference>
<keyword evidence="6 8" id="KW-0560">Oxidoreductase</keyword>
<dbReference type="Gene3D" id="3.90.700.10">
    <property type="entry name" value="Succinate dehydrogenase/fumarate reductase flavoprotein, catalytic domain"/>
    <property type="match status" value="1"/>
</dbReference>
<keyword evidence="5 8" id="KW-0274">FAD</keyword>
<evidence type="ECO:0000256" key="5">
    <source>
        <dbReference type="ARBA" id="ARBA00022827"/>
    </source>
</evidence>
<name>A0A4R2TEV8_9FIRM</name>
<dbReference type="InterPro" id="IPR003953">
    <property type="entry name" value="FAD-dep_OxRdtase_2_FAD-bd"/>
</dbReference>
<dbReference type="Pfam" id="PF00890">
    <property type="entry name" value="FAD_binding_2"/>
    <property type="match status" value="1"/>
</dbReference>
<dbReference type="PANTHER" id="PTHR43400:SF7">
    <property type="entry name" value="FAD-DEPENDENT OXIDOREDUCTASE 2 FAD BINDING DOMAIN-CONTAINING PROTEIN"/>
    <property type="match status" value="1"/>
</dbReference>
<accession>A0A4R2TEV8</accession>
<comment type="caution">
    <text evidence="10">The sequence shown here is derived from an EMBL/GenBank/DDBJ whole genome shotgun (WGS) entry which is preliminary data.</text>
</comment>
<evidence type="ECO:0000256" key="2">
    <source>
        <dbReference type="ARBA" id="ARBA00013137"/>
    </source>
</evidence>
<evidence type="ECO:0000256" key="7">
    <source>
        <dbReference type="ARBA" id="ARBA00049922"/>
    </source>
</evidence>
<dbReference type="Gene3D" id="3.90.1010.20">
    <property type="match status" value="1"/>
</dbReference>
<evidence type="ECO:0000313" key="11">
    <source>
        <dbReference type="Proteomes" id="UP000295504"/>
    </source>
</evidence>
<dbReference type="InterPro" id="IPR010960">
    <property type="entry name" value="Flavocytochrome_c"/>
</dbReference>
<dbReference type="PROSITE" id="PS51257">
    <property type="entry name" value="PROKAR_LIPOPROTEIN"/>
    <property type="match status" value="1"/>
</dbReference>
<dbReference type="SMART" id="SM00900">
    <property type="entry name" value="FMN_bind"/>
    <property type="match status" value="1"/>
</dbReference>
<dbReference type="GO" id="GO:0016020">
    <property type="term" value="C:membrane"/>
    <property type="evidence" value="ECO:0007669"/>
    <property type="project" value="InterPro"/>
</dbReference>
<evidence type="ECO:0000256" key="3">
    <source>
        <dbReference type="ARBA" id="ARBA00015872"/>
    </source>
</evidence>
<dbReference type="NCBIfam" id="TIGR01813">
    <property type="entry name" value="flavo_cyto_c"/>
    <property type="match status" value="1"/>
</dbReference>
<evidence type="ECO:0000256" key="4">
    <source>
        <dbReference type="ARBA" id="ARBA00022630"/>
    </source>
</evidence>
<comment type="similarity">
    <text evidence="1 8">Belongs to the FAD-dependent oxidoreductase 2 family. FRD/SDH subfamily.</text>
</comment>
<proteinExistence type="inferred from homology"/>
<dbReference type="Gene3D" id="3.50.50.60">
    <property type="entry name" value="FAD/NAD(P)-binding domain"/>
    <property type="match status" value="1"/>
</dbReference>
<reference evidence="10 11" key="1">
    <citation type="submission" date="2019-03" db="EMBL/GenBank/DDBJ databases">
        <title>Genomic Encyclopedia of Type Strains, Phase IV (KMG-IV): sequencing the most valuable type-strain genomes for metagenomic binning, comparative biology and taxonomic classification.</title>
        <authorList>
            <person name="Goeker M."/>
        </authorList>
    </citation>
    <scope>NUCLEOTIDE SEQUENCE [LARGE SCALE GENOMIC DNA]</scope>
    <source>
        <strain evidence="10 11">DSM 100013</strain>
    </source>
</reference>
<organism evidence="10 11">
    <name type="scientific">Serpentinicella alkaliphila</name>
    <dbReference type="NCBI Taxonomy" id="1734049"/>
    <lineage>
        <taxon>Bacteria</taxon>
        <taxon>Bacillati</taxon>
        <taxon>Bacillota</taxon>
        <taxon>Clostridia</taxon>
        <taxon>Peptostreptococcales</taxon>
        <taxon>Natronincolaceae</taxon>
        <taxon>Serpentinicella</taxon>
    </lineage>
</organism>
<protein>
    <recommendedName>
        <fullName evidence="3 8">Urocanate reductase</fullName>
        <ecNumber evidence="2 8">1.3.99.33</ecNumber>
    </recommendedName>
</protein>
<dbReference type="EC" id="1.3.99.33" evidence="2 8"/>
<dbReference type="GO" id="GO:0010181">
    <property type="term" value="F:FMN binding"/>
    <property type="evidence" value="ECO:0007669"/>
    <property type="project" value="InterPro"/>
</dbReference>
<dbReference type="Proteomes" id="UP000295504">
    <property type="component" value="Unassembled WGS sequence"/>
</dbReference>
<evidence type="ECO:0000256" key="1">
    <source>
        <dbReference type="ARBA" id="ARBA00008040"/>
    </source>
</evidence>
<dbReference type="InterPro" id="IPR027477">
    <property type="entry name" value="Succ_DH/fumarate_Rdtase_cat_sf"/>
</dbReference>
<dbReference type="InterPro" id="IPR007329">
    <property type="entry name" value="FMN-bd"/>
</dbReference>
<dbReference type="EMBL" id="SLYC01000021">
    <property type="protein sequence ID" value="TCQ01878.1"/>
    <property type="molecule type" value="Genomic_DNA"/>
</dbReference>
<gene>
    <name evidence="10" type="ORF">EDD79_10218</name>
</gene>
<dbReference type="PANTHER" id="PTHR43400">
    <property type="entry name" value="FUMARATE REDUCTASE"/>
    <property type="match status" value="1"/>
</dbReference>
<dbReference type="GO" id="GO:0033765">
    <property type="term" value="F:steroid dehydrogenase activity, acting on the CH-CH group of donors"/>
    <property type="evidence" value="ECO:0007669"/>
    <property type="project" value="UniProtKB-ARBA"/>
</dbReference>
<evidence type="ECO:0000259" key="9">
    <source>
        <dbReference type="SMART" id="SM00900"/>
    </source>
</evidence>